<dbReference type="PANTHER" id="PTHR43464">
    <property type="entry name" value="METHYLTRANSFERASE"/>
    <property type="match status" value="1"/>
</dbReference>
<evidence type="ECO:0000256" key="1">
    <source>
        <dbReference type="ARBA" id="ARBA00022603"/>
    </source>
</evidence>
<accession>A0ABZ2QTW4</accession>
<gene>
    <name evidence="5" type="ORF">WAB15_13950</name>
</gene>
<feature type="domain" description="Methyltransferase type 11" evidence="4">
    <location>
        <begin position="56"/>
        <end position="151"/>
    </location>
</feature>
<dbReference type="Proteomes" id="UP001626628">
    <property type="component" value="Chromosome"/>
</dbReference>
<dbReference type="RefSeq" id="WP_407286437.1">
    <property type="nucleotide sequence ID" value="NZ_CP147982.1"/>
</dbReference>
<evidence type="ECO:0000313" key="6">
    <source>
        <dbReference type="Proteomes" id="UP001626628"/>
    </source>
</evidence>
<evidence type="ECO:0000256" key="2">
    <source>
        <dbReference type="ARBA" id="ARBA00022679"/>
    </source>
</evidence>
<dbReference type="CDD" id="cd02440">
    <property type="entry name" value="AdoMet_MTases"/>
    <property type="match status" value="1"/>
</dbReference>
<dbReference type="GO" id="GO:0008168">
    <property type="term" value="F:methyltransferase activity"/>
    <property type="evidence" value="ECO:0007669"/>
    <property type="project" value="UniProtKB-KW"/>
</dbReference>
<evidence type="ECO:0000256" key="3">
    <source>
        <dbReference type="ARBA" id="ARBA00022691"/>
    </source>
</evidence>
<dbReference type="Pfam" id="PF08241">
    <property type="entry name" value="Methyltransf_11"/>
    <property type="match status" value="1"/>
</dbReference>
<dbReference type="EC" id="2.1.-.-" evidence="5"/>
<dbReference type="InterPro" id="IPR013216">
    <property type="entry name" value="Methyltransf_11"/>
</dbReference>
<name>A0ABZ2QTW4_9ACTN</name>
<keyword evidence="6" id="KW-1185">Reference proteome</keyword>
<keyword evidence="2 5" id="KW-0808">Transferase</keyword>
<dbReference type="PANTHER" id="PTHR43464:SF19">
    <property type="entry name" value="UBIQUINONE BIOSYNTHESIS O-METHYLTRANSFERASE, MITOCHONDRIAL"/>
    <property type="match status" value="1"/>
</dbReference>
<evidence type="ECO:0000313" key="5">
    <source>
        <dbReference type="EMBL" id="WXK77012.1"/>
    </source>
</evidence>
<dbReference type="Gene3D" id="3.40.50.150">
    <property type="entry name" value="Vaccinia Virus protein VP39"/>
    <property type="match status" value="1"/>
</dbReference>
<organism evidence="5 6">
    <name type="scientific">Streptomyces sirii</name>
    <dbReference type="NCBI Taxonomy" id="3127701"/>
    <lineage>
        <taxon>Bacteria</taxon>
        <taxon>Bacillati</taxon>
        <taxon>Actinomycetota</taxon>
        <taxon>Actinomycetes</taxon>
        <taxon>Kitasatosporales</taxon>
        <taxon>Streptomycetaceae</taxon>
        <taxon>Streptomyces</taxon>
    </lineage>
</organism>
<dbReference type="EMBL" id="CP147982">
    <property type="protein sequence ID" value="WXK77012.1"/>
    <property type="molecule type" value="Genomic_DNA"/>
</dbReference>
<reference evidence="5 6" key="1">
    <citation type="submission" date="2024-03" db="EMBL/GenBank/DDBJ databases">
        <title>The complete genome of Streptomyces sirii sp.nov.</title>
        <authorList>
            <person name="Zakalyukina Y.V."/>
            <person name="Belik A.R."/>
            <person name="Biryukov M.V."/>
            <person name="Baturina O.A."/>
            <person name="Kabilov M.R."/>
        </authorList>
    </citation>
    <scope>NUCLEOTIDE SEQUENCE [LARGE SCALE GENOMIC DNA]</scope>
    <source>
        <strain evidence="5 6">BP-8</strain>
    </source>
</reference>
<protein>
    <submittedName>
        <fullName evidence="5">Class I SAM-dependent methyltransferase</fullName>
        <ecNumber evidence="5">2.1.-.-</ecNumber>
    </submittedName>
</protein>
<evidence type="ECO:0000259" key="4">
    <source>
        <dbReference type="Pfam" id="PF08241"/>
    </source>
</evidence>
<dbReference type="SUPFAM" id="SSF53335">
    <property type="entry name" value="S-adenosyl-L-methionine-dependent methyltransferases"/>
    <property type="match status" value="1"/>
</dbReference>
<keyword evidence="3" id="KW-0949">S-adenosyl-L-methionine</keyword>
<dbReference type="GO" id="GO:0032259">
    <property type="term" value="P:methylation"/>
    <property type="evidence" value="ECO:0007669"/>
    <property type="project" value="UniProtKB-KW"/>
</dbReference>
<keyword evidence="1 5" id="KW-0489">Methyltransferase</keyword>
<dbReference type="InterPro" id="IPR029063">
    <property type="entry name" value="SAM-dependent_MTases_sf"/>
</dbReference>
<sequence length="199" mass="22231">MQRDEPPTGALQGRPIKPAVWDTWAREGRTPYDISVEEMRFLVHQTSGRYGQVAIDAGCGIGKFSRSLRRLGYHVTGIDYSVFSLRLARAEGWGPQLRYLHADLEDGVPPGLPRHDVDLVVARTVVPFLTKPAEWLQQVRDLWLAPEGLVYLVVPIGSEQPLQPGQMTRADIRALCSGWQVERRDSGGLARIVLRPSTP</sequence>
<proteinExistence type="predicted"/>